<evidence type="ECO:0000256" key="6">
    <source>
        <dbReference type="ARBA" id="ARBA00022989"/>
    </source>
</evidence>
<name>A0AAN7DI83_9FUNG</name>
<dbReference type="PANTHER" id="PTHR45788:SF2">
    <property type="entry name" value="SUCCINATE_FUMARATE MITOCHONDRIAL TRANSPORTER"/>
    <property type="match status" value="1"/>
</dbReference>
<keyword evidence="7" id="KW-0496">Mitochondrion</keyword>
<dbReference type="Gene3D" id="1.50.40.10">
    <property type="entry name" value="Mitochondrial carrier domain"/>
    <property type="match status" value="2"/>
</dbReference>
<organism evidence="11 12">
    <name type="scientific">Mucor velutinosus</name>
    <dbReference type="NCBI Taxonomy" id="708070"/>
    <lineage>
        <taxon>Eukaryota</taxon>
        <taxon>Fungi</taxon>
        <taxon>Fungi incertae sedis</taxon>
        <taxon>Mucoromycota</taxon>
        <taxon>Mucoromycotina</taxon>
        <taxon>Mucoromycetes</taxon>
        <taxon>Mucorales</taxon>
        <taxon>Mucorineae</taxon>
        <taxon>Mucoraceae</taxon>
        <taxon>Mucor</taxon>
    </lineage>
</organism>
<keyword evidence="8 9" id="KW-0472">Membrane</keyword>
<keyword evidence="4 9" id="KW-0812">Transmembrane</keyword>
<comment type="similarity">
    <text evidence="2 10">Belongs to the mitochondrial carrier (TC 2.A.29) family.</text>
</comment>
<accession>A0AAN7DI83</accession>
<evidence type="ECO:0000256" key="1">
    <source>
        <dbReference type="ARBA" id="ARBA00004225"/>
    </source>
</evidence>
<keyword evidence="12" id="KW-1185">Reference proteome</keyword>
<evidence type="ECO:0000256" key="9">
    <source>
        <dbReference type="PROSITE-ProRule" id="PRU00282"/>
    </source>
</evidence>
<dbReference type="AlphaFoldDB" id="A0AAN7DI83"/>
<reference evidence="11 12" key="1">
    <citation type="submission" date="2022-11" db="EMBL/GenBank/DDBJ databases">
        <title>Mucor velutinosus strain NIH1002 WGS.</title>
        <authorList>
            <person name="Subramanian P."/>
            <person name="Mullikin J.C."/>
            <person name="Segre J.A."/>
            <person name="Zelazny A.M."/>
        </authorList>
    </citation>
    <scope>NUCLEOTIDE SEQUENCE [LARGE SCALE GENOMIC DNA]</scope>
    <source>
        <strain evidence="11 12">NIH1002</strain>
    </source>
</reference>
<keyword evidence="6" id="KW-1133">Transmembrane helix</keyword>
<gene>
    <name evidence="11" type="ORF">ATC70_000888</name>
</gene>
<dbReference type="InterPro" id="IPR049563">
    <property type="entry name" value="TXTP-like"/>
</dbReference>
<dbReference type="PROSITE" id="PS50920">
    <property type="entry name" value="SOLCAR"/>
    <property type="match status" value="3"/>
</dbReference>
<evidence type="ECO:0000313" key="12">
    <source>
        <dbReference type="Proteomes" id="UP001304243"/>
    </source>
</evidence>
<comment type="caution">
    <text evidence="11">The sequence shown here is derived from an EMBL/GenBank/DDBJ whole genome shotgun (WGS) entry which is preliminary data.</text>
</comment>
<dbReference type="EMBL" id="JASEJX010000013">
    <property type="protein sequence ID" value="KAK4517548.1"/>
    <property type="molecule type" value="Genomic_DNA"/>
</dbReference>
<evidence type="ECO:0000256" key="2">
    <source>
        <dbReference type="ARBA" id="ARBA00006375"/>
    </source>
</evidence>
<dbReference type="InterPro" id="IPR023395">
    <property type="entry name" value="MCP_dom_sf"/>
</dbReference>
<evidence type="ECO:0000256" key="5">
    <source>
        <dbReference type="ARBA" id="ARBA00022737"/>
    </source>
</evidence>
<proteinExistence type="inferred from homology"/>
<dbReference type="Proteomes" id="UP001304243">
    <property type="component" value="Unassembled WGS sequence"/>
</dbReference>
<dbReference type="SUPFAM" id="SSF103506">
    <property type="entry name" value="Mitochondrial carrier"/>
    <property type="match status" value="1"/>
</dbReference>
<dbReference type="PANTHER" id="PTHR45788">
    <property type="entry name" value="SUCCINATE/FUMARATE MITOCHONDRIAL TRANSPORTER-RELATED"/>
    <property type="match status" value="1"/>
</dbReference>
<evidence type="ECO:0000256" key="8">
    <source>
        <dbReference type="ARBA" id="ARBA00023136"/>
    </source>
</evidence>
<dbReference type="GeneID" id="89944590"/>
<evidence type="ECO:0000256" key="4">
    <source>
        <dbReference type="ARBA" id="ARBA00022692"/>
    </source>
</evidence>
<evidence type="ECO:0000256" key="7">
    <source>
        <dbReference type="ARBA" id="ARBA00023128"/>
    </source>
</evidence>
<comment type="subcellular location">
    <subcellularLocation>
        <location evidence="1">Mitochondrion membrane</location>
        <topology evidence="1">Multi-pass membrane protein</topology>
    </subcellularLocation>
</comment>
<protein>
    <recommendedName>
        <fullName evidence="13">Mitochondrial carrier</fullName>
    </recommendedName>
</protein>
<evidence type="ECO:0000256" key="10">
    <source>
        <dbReference type="RuleBase" id="RU000488"/>
    </source>
</evidence>
<dbReference type="GO" id="GO:0031966">
    <property type="term" value="C:mitochondrial membrane"/>
    <property type="evidence" value="ECO:0007669"/>
    <property type="project" value="UniProtKB-SubCell"/>
</dbReference>
<dbReference type="InterPro" id="IPR018108">
    <property type="entry name" value="MCP_transmembrane"/>
</dbReference>
<evidence type="ECO:0008006" key="13">
    <source>
        <dbReference type="Google" id="ProtNLM"/>
    </source>
</evidence>
<sequence length="331" mass="36580">MSSSTDNSKSASKPKANVFNSTLAGAGAGTIEILLMQPTDVVKTRFQSATAASHYKDGIFKAFSSVFKEEGFSGMPPTHTLNRYCLLKLFRVAFYRGTIPVLCIVGPRISLQYMGLAFYKPIFEKFEERNILPAHSSAGLAGICTGITQAVTLVTPLEMIKVRQQTEMVLNKDQKRKYYGLINTASIIVRQEGFAALYSGLMATVARQSWGLFVKFSAYIEIKAMFERSSGSTDGTLQPWQHMVSGGMANVLVGVLNSPPDVVKTRMQDAGRSYISTWDCIKSMLRTEGPTSFFRGSWLRIIRIAPGGAIQFACYEQILNWLNSRNKDVAQ</sequence>
<evidence type="ECO:0000313" key="11">
    <source>
        <dbReference type="EMBL" id="KAK4517548.1"/>
    </source>
</evidence>
<evidence type="ECO:0000256" key="3">
    <source>
        <dbReference type="ARBA" id="ARBA00022448"/>
    </source>
</evidence>
<feature type="repeat" description="Solcar" evidence="9">
    <location>
        <begin position="237"/>
        <end position="321"/>
    </location>
</feature>
<dbReference type="RefSeq" id="XP_064684214.1">
    <property type="nucleotide sequence ID" value="XM_064820294.1"/>
</dbReference>
<feature type="repeat" description="Solcar" evidence="9">
    <location>
        <begin position="16"/>
        <end position="103"/>
    </location>
</feature>
<keyword evidence="5" id="KW-0677">Repeat</keyword>
<keyword evidence="3 10" id="KW-0813">Transport</keyword>
<dbReference type="Pfam" id="PF00153">
    <property type="entry name" value="Mito_carr"/>
    <property type="match status" value="3"/>
</dbReference>
<feature type="repeat" description="Solcar" evidence="9">
    <location>
        <begin position="129"/>
        <end position="225"/>
    </location>
</feature>